<dbReference type="PROSITE" id="PS51217">
    <property type="entry name" value="UVRD_HELICASE_CTER"/>
    <property type="match status" value="1"/>
</dbReference>
<evidence type="ECO:0000259" key="14">
    <source>
        <dbReference type="PROSITE" id="PS51198"/>
    </source>
</evidence>
<dbReference type="Gene3D" id="1.10.486.10">
    <property type="entry name" value="PCRA, domain 4"/>
    <property type="match status" value="1"/>
</dbReference>
<dbReference type="Proteomes" id="UP000036700">
    <property type="component" value="Chromosome"/>
</dbReference>
<feature type="domain" description="UvrD-like helicase C-terminal" evidence="15">
    <location>
        <begin position="293"/>
        <end position="587"/>
    </location>
</feature>
<dbReference type="InterPro" id="IPR000212">
    <property type="entry name" value="DNA_helicase_UvrD/REP"/>
</dbReference>
<evidence type="ECO:0000313" key="17">
    <source>
        <dbReference type="Proteomes" id="UP000036700"/>
    </source>
</evidence>
<dbReference type="InterPro" id="IPR014016">
    <property type="entry name" value="UvrD-like_ATP-bd"/>
</dbReference>
<evidence type="ECO:0000256" key="8">
    <source>
        <dbReference type="ARBA" id="ARBA00023235"/>
    </source>
</evidence>
<dbReference type="GO" id="GO:0003697">
    <property type="term" value="F:single-stranded DNA binding"/>
    <property type="evidence" value="ECO:0007669"/>
    <property type="project" value="UniProtKB-UniRule"/>
</dbReference>
<dbReference type="RefSeq" id="WP_047215657.1">
    <property type="nucleotide sequence ID" value="NZ_CP011568.3"/>
</dbReference>
<evidence type="ECO:0000256" key="1">
    <source>
        <dbReference type="ARBA" id="ARBA00009922"/>
    </source>
</evidence>
<dbReference type="InterPro" id="IPR013986">
    <property type="entry name" value="DExx_box_DNA_helicase_dom_sf"/>
</dbReference>
<dbReference type="Gene3D" id="3.40.50.300">
    <property type="entry name" value="P-loop containing nucleotide triphosphate hydrolases"/>
    <property type="match status" value="2"/>
</dbReference>
<protein>
    <recommendedName>
        <fullName evidence="11">ATP-dependent DNA helicase Rep</fullName>
        <ecNumber evidence="11">5.6.2.4</ecNumber>
    </recommendedName>
    <alternativeName>
        <fullName evidence="11">DNA 3'-5' helicase Rep</fullName>
    </alternativeName>
</protein>
<evidence type="ECO:0000256" key="7">
    <source>
        <dbReference type="ARBA" id="ARBA00023125"/>
    </source>
</evidence>
<evidence type="ECO:0000259" key="15">
    <source>
        <dbReference type="PROSITE" id="PS51217"/>
    </source>
</evidence>
<evidence type="ECO:0000256" key="10">
    <source>
        <dbReference type="ARBA" id="ARBA00048988"/>
    </source>
</evidence>
<evidence type="ECO:0000256" key="13">
    <source>
        <dbReference type="SAM" id="MobiDB-lite"/>
    </source>
</evidence>
<feature type="binding site" evidence="11">
    <location>
        <position position="290"/>
    </location>
    <ligand>
        <name>ATP</name>
        <dbReference type="ChEBI" id="CHEBI:30616"/>
    </ligand>
</feature>
<keyword evidence="7 11" id="KW-0238">DNA-binding</keyword>
<dbReference type="Pfam" id="PF13361">
    <property type="entry name" value="UvrD_C"/>
    <property type="match status" value="1"/>
</dbReference>
<feature type="domain" description="UvrD-like helicase ATP-binding" evidence="14">
    <location>
        <begin position="4"/>
        <end position="292"/>
    </location>
</feature>
<dbReference type="HAMAP" id="MF_01920">
    <property type="entry name" value="Helicase_Rep"/>
    <property type="match status" value="1"/>
</dbReference>
<evidence type="ECO:0000256" key="3">
    <source>
        <dbReference type="ARBA" id="ARBA00022741"/>
    </source>
</evidence>
<dbReference type="SUPFAM" id="SSF52540">
    <property type="entry name" value="P-loop containing nucleoside triphosphate hydrolases"/>
    <property type="match status" value="1"/>
</dbReference>
<dbReference type="InterPro" id="IPR027417">
    <property type="entry name" value="P-loop_NTPase"/>
</dbReference>
<dbReference type="OrthoDB" id="5905204at2"/>
<proteinExistence type="inferred from homology"/>
<feature type="compositionally biased region" description="Low complexity" evidence="13">
    <location>
        <begin position="684"/>
        <end position="698"/>
    </location>
</feature>
<feature type="region of interest" description="Disordered" evidence="13">
    <location>
        <begin position="662"/>
        <end position="698"/>
    </location>
</feature>
<comment type="subunit">
    <text evidence="11">Homodimer.</text>
</comment>
<dbReference type="InterPro" id="IPR005752">
    <property type="entry name" value="Helicase_Rep"/>
</dbReference>
<dbReference type="GO" id="GO:0043138">
    <property type="term" value="F:3'-5' DNA helicase activity"/>
    <property type="evidence" value="ECO:0007669"/>
    <property type="project" value="UniProtKB-UniRule"/>
</dbReference>
<dbReference type="GO" id="GO:0006260">
    <property type="term" value="P:DNA replication"/>
    <property type="evidence" value="ECO:0007669"/>
    <property type="project" value="UniProtKB-UniRule"/>
</dbReference>
<sequence length="698" mass="78315">MSSFPLNPAQHEAVRYFDGPCLVLAGAGSGKTRVITQKIAYLIEAKGFEPRHIAAVTFTNKAAAEMRERVAKLLDGKTLTAPGKEGRKVPVNQLTVCTFHSLGVQILRREAENVGLKPQFSIMDADDCFGLIQEQLGTTDKAMIRRVQNAISLWKNGLVTPEQALAGAQNADDHQAAMVFRNYVATLHAYQAVDFDDLIRIPTELFAKDEAVRERWQNRLRYLLIDEYQDTNTCQYTLLKLLAGPRAAFTAVGDDDQAIYGWRGATLENLKQLQTDFPQLKVIKLEQNYRSTVRILQAANNVIANNPKLFEKKLWSEHGMGDPIGVTGMNDEEHEAESVVFKLSAHKFERRAQFRDYAILYRGNHQARIFEQILRRERIPYVLSGGQSFFDKAEIKDLCAYLRLIANPDDDPAFIRAVTTPRRGVGSSSLEALGSFAGQAKVSLFEAVYMGALETRVAARQLEPLRAFCDFITRIADRAGRDPATEVLNELMEGIHYEAYLYDAFDERQAQAKWQNTLEFLDWLKRRGTKPAEEGAGATGFDNADGLADTGKNLLELTQTVALMSMLEGREDDPDAVRLSTLHASKGLEYPHVFLVGVEEGILPHLREDDEITDEKIEEERRLMYVGITRAQRSLHLSWCKKRKRARDTMVCEVSRFVREMNLDDAPPPAPEDAPMTPKERLASLKALLAGGKTPNPA</sequence>
<keyword evidence="5 11" id="KW-0347">Helicase</keyword>
<dbReference type="GO" id="GO:0000725">
    <property type="term" value="P:recombinational repair"/>
    <property type="evidence" value="ECO:0007669"/>
    <property type="project" value="TreeGrafter"/>
</dbReference>
<evidence type="ECO:0000313" key="16">
    <source>
        <dbReference type="EMBL" id="AKJ69748.1"/>
    </source>
</evidence>
<keyword evidence="8 11" id="KW-0413">Isomerase</keyword>
<dbReference type="EC" id="5.6.2.4" evidence="11"/>
<dbReference type="CDD" id="cd18807">
    <property type="entry name" value="SF1_C_UvrD"/>
    <property type="match status" value="1"/>
</dbReference>
<dbReference type="KEGG" id="ptx:ABW99_17585"/>
<accession>A0A0G3ERP0</accession>
<dbReference type="PROSITE" id="PS51198">
    <property type="entry name" value="UVRD_HELICASE_ATP_BIND"/>
    <property type="match status" value="1"/>
</dbReference>
<dbReference type="GO" id="GO:0005829">
    <property type="term" value="C:cytosol"/>
    <property type="evidence" value="ECO:0007669"/>
    <property type="project" value="TreeGrafter"/>
</dbReference>
<dbReference type="GO" id="GO:0005524">
    <property type="term" value="F:ATP binding"/>
    <property type="evidence" value="ECO:0007669"/>
    <property type="project" value="UniProtKB-UniRule"/>
</dbReference>
<comment type="catalytic activity">
    <reaction evidence="10 11">
        <text>ATP + H2O = ADP + phosphate + H(+)</text>
        <dbReference type="Rhea" id="RHEA:13065"/>
        <dbReference type="ChEBI" id="CHEBI:15377"/>
        <dbReference type="ChEBI" id="CHEBI:15378"/>
        <dbReference type="ChEBI" id="CHEBI:30616"/>
        <dbReference type="ChEBI" id="CHEBI:43474"/>
        <dbReference type="ChEBI" id="CHEBI:456216"/>
        <dbReference type="EC" id="5.6.2.4"/>
    </reaction>
</comment>
<evidence type="ECO:0000256" key="6">
    <source>
        <dbReference type="ARBA" id="ARBA00022840"/>
    </source>
</evidence>
<reference evidence="17" key="1">
    <citation type="submission" date="2015-06" db="EMBL/GenBank/DDBJ databases">
        <authorList>
            <person name="Lim Y.L."/>
            <person name="Ee R."/>
            <person name="Yong D."/>
            <person name="How K.Y."/>
            <person name="Yin W.F."/>
            <person name="Chan K.G."/>
        </authorList>
    </citation>
    <scope>NUCLEOTIDE SEQUENCE [LARGE SCALE GENOMIC DNA]</scope>
    <source>
        <strain evidence="17">DSM 25325</strain>
    </source>
</reference>
<dbReference type="PATRIC" id="fig|445709.3.peg.3711"/>
<dbReference type="PANTHER" id="PTHR11070:SF64">
    <property type="entry name" value="ATP-DEPENDENT DNA HELICASE REP"/>
    <property type="match status" value="1"/>
</dbReference>
<evidence type="ECO:0000256" key="2">
    <source>
        <dbReference type="ARBA" id="ARBA00022705"/>
    </source>
</evidence>
<dbReference type="Gene3D" id="1.10.10.160">
    <property type="match status" value="1"/>
</dbReference>
<gene>
    <name evidence="11" type="primary">rep</name>
    <name evidence="16" type="ORF">ABW99_17585</name>
</gene>
<dbReference type="PANTHER" id="PTHR11070">
    <property type="entry name" value="UVRD / RECB / PCRA DNA HELICASE FAMILY MEMBER"/>
    <property type="match status" value="1"/>
</dbReference>
<dbReference type="STRING" id="445709.ABW99_17585"/>
<keyword evidence="3 11" id="KW-0547">Nucleotide-binding</keyword>
<keyword evidence="2 11" id="KW-0235">DNA replication</keyword>
<dbReference type="CDD" id="cd17932">
    <property type="entry name" value="DEXQc_UvrD"/>
    <property type="match status" value="1"/>
</dbReference>
<dbReference type="GO" id="GO:0016887">
    <property type="term" value="F:ATP hydrolysis activity"/>
    <property type="evidence" value="ECO:0007669"/>
    <property type="project" value="RHEA"/>
</dbReference>
<comment type="catalytic activity">
    <reaction evidence="9 11">
        <text>Couples ATP hydrolysis with the unwinding of duplex DNA by translocating in the 3'-5' direction.</text>
        <dbReference type="EC" id="5.6.2.4"/>
    </reaction>
</comment>
<comment type="similarity">
    <text evidence="1 11">Belongs to the helicase family. UvrD subfamily.</text>
</comment>
<comment type="function">
    <text evidence="11">Rep helicase is a single-stranded DNA-dependent ATPase involved in DNA replication; it can initiate unwinding at a nick in the DNA. It binds to the single-stranded DNA and acts in a progressive fashion along the DNA in the 3' to 5' direction.</text>
</comment>
<dbReference type="Pfam" id="PF00580">
    <property type="entry name" value="UvrD-helicase"/>
    <property type="match status" value="1"/>
</dbReference>
<evidence type="ECO:0000256" key="11">
    <source>
        <dbReference type="HAMAP-Rule" id="MF_01920"/>
    </source>
</evidence>
<dbReference type="EMBL" id="CP011568">
    <property type="protein sequence ID" value="AKJ69748.1"/>
    <property type="molecule type" value="Genomic_DNA"/>
</dbReference>
<evidence type="ECO:0000256" key="9">
    <source>
        <dbReference type="ARBA" id="ARBA00034617"/>
    </source>
</evidence>
<keyword evidence="4 11" id="KW-0378">Hydrolase</keyword>
<dbReference type="AlphaFoldDB" id="A0A0G3ERP0"/>
<evidence type="ECO:0000256" key="5">
    <source>
        <dbReference type="ARBA" id="ARBA00022806"/>
    </source>
</evidence>
<name>A0A0G3ERP0_9BURK</name>
<evidence type="ECO:0000256" key="4">
    <source>
        <dbReference type="ARBA" id="ARBA00022801"/>
    </source>
</evidence>
<keyword evidence="17" id="KW-1185">Reference proteome</keyword>
<dbReference type="InterPro" id="IPR014017">
    <property type="entry name" value="DNA_helicase_UvrD-like_C"/>
</dbReference>
<keyword evidence="6 11" id="KW-0067">ATP-binding</keyword>
<organism evidence="16 17">
    <name type="scientific">Pandoraea thiooxydans</name>
    <dbReference type="NCBI Taxonomy" id="445709"/>
    <lineage>
        <taxon>Bacteria</taxon>
        <taxon>Pseudomonadati</taxon>
        <taxon>Pseudomonadota</taxon>
        <taxon>Betaproteobacteria</taxon>
        <taxon>Burkholderiales</taxon>
        <taxon>Burkholderiaceae</taxon>
        <taxon>Pandoraea</taxon>
    </lineage>
</organism>
<feature type="binding site" evidence="12">
    <location>
        <begin position="25"/>
        <end position="32"/>
    </location>
    <ligand>
        <name>ATP</name>
        <dbReference type="ChEBI" id="CHEBI:30616"/>
    </ligand>
</feature>
<evidence type="ECO:0000256" key="12">
    <source>
        <dbReference type="PROSITE-ProRule" id="PRU00560"/>
    </source>
</evidence>